<keyword evidence="2" id="KW-1003">Cell membrane</keyword>
<organism evidence="12 13">
    <name type="scientific">Desulfomonile tiedjei</name>
    <dbReference type="NCBI Taxonomy" id="2358"/>
    <lineage>
        <taxon>Bacteria</taxon>
        <taxon>Pseudomonadati</taxon>
        <taxon>Thermodesulfobacteriota</taxon>
        <taxon>Desulfomonilia</taxon>
        <taxon>Desulfomonilales</taxon>
        <taxon>Desulfomonilaceae</taxon>
        <taxon>Desulfomonile</taxon>
    </lineage>
</organism>
<feature type="transmembrane region" description="Helical" evidence="10">
    <location>
        <begin position="35"/>
        <end position="55"/>
    </location>
</feature>
<evidence type="ECO:0000256" key="10">
    <source>
        <dbReference type="SAM" id="Phobius"/>
    </source>
</evidence>
<feature type="repeat" description="TPR" evidence="9">
    <location>
        <begin position="183"/>
        <end position="216"/>
    </location>
</feature>
<accession>A0A9D6V0E1</accession>
<evidence type="ECO:0000313" key="13">
    <source>
        <dbReference type="Proteomes" id="UP000807825"/>
    </source>
</evidence>
<gene>
    <name evidence="12" type="ORF">HY912_06945</name>
</gene>
<keyword evidence="6" id="KW-0143">Chaperone</keyword>
<evidence type="ECO:0000259" key="11">
    <source>
        <dbReference type="Pfam" id="PF09976"/>
    </source>
</evidence>
<keyword evidence="9" id="KW-0802">TPR repeat</keyword>
<dbReference type="GO" id="GO:0005886">
    <property type="term" value="C:plasma membrane"/>
    <property type="evidence" value="ECO:0007669"/>
    <property type="project" value="UniProtKB-SubCell"/>
</dbReference>
<evidence type="ECO:0000256" key="1">
    <source>
        <dbReference type="ARBA" id="ARBA00004401"/>
    </source>
</evidence>
<dbReference type="PANTHER" id="PTHR38035:SF1">
    <property type="entry name" value="ANCILLARY SECYEG TRANSLOCON SUBUNIT"/>
    <property type="match status" value="1"/>
</dbReference>
<protein>
    <recommendedName>
        <fullName evidence="8">Ancillary SecYEG translocon subunit</fullName>
    </recommendedName>
</protein>
<comment type="subcellular location">
    <subcellularLocation>
        <location evidence="1">Cell membrane</location>
        <topology evidence="1">Single-pass type II membrane protein</topology>
    </subcellularLocation>
</comment>
<feature type="domain" description="Ancillary SecYEG translocon subunit/Cell division coordinator CpoB TPR" evidence="11">
    <location>
        <begin position="34"/>
        <end position="230"/>
    </location>
</feature>
<name>A0A9D6V0E1_9BACT</name>
<evidence type="ECO:0000256" key="4">
    <source>
        <dbReference type="ARBA" id="ARBA00022989"/>
    </source>
</evidence>
<evidence type="ECO:0000256" key="8">
    <source>
        <dbReference type="ARBA" id="ARBA00024235"/>
    </source>
</evidence>
<comment type="caution">
    <text evidence="12">The sequence shown here is derived from an EMBL/GenBank/DDBJ whole genome shotgun (WGS) entry which is preliminary data.</text>
</comment>
<dbReference type="PANTHER" id="PTHR38035">
    <property type="entry name" value="UPF0070 PROTEIN YFGM"/>
    <property type="match status" value="1"/>
</dbReference>
<evidence type="ECO:0000256" key="3">
    <source>
        <dbReference type="ARBA" id="ARBA00022692"/>
    </source>
</evidence>
<dbReference type="InterPro" id="IPR018704">
    <property type="entry name" value="SecYEG/CpoB_TPR"/>
</dbReference>
<evidence type="ECO:0000256" key="5">
    <source>
        <dbReference type="ARBA" id="ARBA00023136"/>
    </source>
</evidence>
<evidence type="ECO:0000256" key="9">
    <source>
        <dbReference type="PROSITE-ProRule" id="PRU00339"/>
    </source>
</evidence>
<dbReference type="EMBL" id="JACRDE010000193">
    <property type="protein sequence ID" value="MBI5249214.1"/>
    <property type="molecule type" value="Genomic_DNA"/>
</dbReference>
<sequence>MAEKKTRKELLKEPDEFISFSSRVIRHARENPKNYAMAAVLAVLIVLGVLAWFAYRNHQEVASHEMFEKAYQGYEEIAYQDSVSPEKLDKVLDQLDQVAKDYSSLSAGEMALLYSGHVLYKKHDYKGALERYSRMQNTNLVKSGLGPLVLYHMAMTRMALKEYDQALLLFDELSKDNNSPYRREAYSSTAKLYELMGKNKEAVQAYRQYLKMFPEAPDATFVKTKIMDLSAKG</sequence>
<proteinExistence type="inferred from homology"/>
<comment type="similarity">
    <text evidence="7">Belongs to the YfgM family.</text>
</comment>
<evidence type="ECO:0000313" key="12">
    <source>
        <dbReference type="EMBL" id="MBI5249214.1"/>
    </source>
</evidence>
<dbReference type="AlphaFoldDB" id="A0A9D6V0E1"/>
<evidence type="ECO:0000256" key="7">
    <source>
        <dbReference type="ARBA" id="ARBA00024197"/>
    </source>
</evidence>
<dbReference type="PROSITE" id="PS50005">
    <property type="entry name" value="TPR"/>
    <property type="match status" value="1"/>
</dbReference>
<dbReference type="SUPFAM" id="SSF48452">
    <property type="entry name" value="TPR-like"/>
    <property type="match status" value="1"/>
</dbReference>
<reference evidence="12" key="1">
    <citation type="submission" date="2020-07" db="EMBL/GenBank/DDBJ databases">
        <title>Huge and variable diversity of episymbiotic CPR bacteria and DPANN archaea in groundwater ecosystems.</title>
        <authorList>
            <person name="He C.Y."/>
            <person name="Keren R."/>
            <person name="Whittaker M."/>
            <person name="Farag I.F."/>
            <person name="Doudna J."/>
            <person name="Cate J.H.D."/>
            <person name="Banfield J.F."/>
        </authorList>
    </citation>
    <scope>NUCLEOTIDE SEQUENCE</scope>
    <source>
        <strain evidence="12">NC_groundwater_1664_Pr3_B-0.1um_52_9</strain>
    </source>
</reference>
<keyword evidence="3 10" id="KW-0812">Transmembrane</keyword>
<keyword evidence="4 10" id="KW-1133">Transmembrane helix</keyword>
<dbReference type="InterPro" id="IPR026039">
    <property type="entry name" value="YfgM"/>
</dbReference>
<dbReference type="Proteomes" id="UP000807825">
    <property type="component" value="Unassembled WGS sequence"/>
</dbReference>
<keyword evidence="5 10" id="KW-0472">Membrane</keyword>
<dbReference type="Pfam" id="PF09976">
    <property type="entry name" value="TPR_21"/>
    <property type="match status" value="1"/>
</dbReference>
<dbReference type="GO" id="GO:0044877">
    <property type="term" value="F:protein-containing complex binding"/>
    <property type="evidence" value="ECO:0007669"/>
    <property type="project" value="InterPro"/>
</dbReference>
<dbReference type="Gene3D" id="1.25.40.10">
    <property type="entry name" value="Tetratricopeptide repeat domain"/>
    <property type="match status" value="1"/>
</dbReference>
<evidence type="ECO:0000256" key="6">
    <source>
        <dbReference type="ARBA" id="ARBA00023186"/>
    </source>
</evidence>
<evidence type="ECO:0000256" key="2">
    <source>
        <dbReference type="ARBA" id="ARBA00022475"/>
    </source>
</evidence>
<dbReference type="InterPro" id="IPR011990">
    <property type="entry name" value="TPR-like_helical_dom_sf"/>
</dbReference>
<dbReference type="InterPro" id="IPR019734">
    <property type="entry name" value="TPR_rpt"/>
</dbReference>